<keyword evidence="2" id="KW-1185">Reference proteome</keyword>
<name>A0A975Y315_9NOST</name>
<protein>
    <submittedName>
        <fullName evidence="1">Uncharacterized protein</fullName>
    </submittedName>
</protein>
<gene>
    <name evidence="1" type="ORF">B6N60_00353</name>
</gene>
<dbReference type="EMBL" id="CP021056">
    <property type="protein sequence ID" value="QXE21676.1"/>
    <property type="molecule type" value="Genomic_DNA"/>
</dbReference>
<reference evidence="1" key="1">
    <citation type="submission" date="2017-04" db="EMBL/GenBank/DDBJ databases">
        <title>Genome deletions in a multicellular cyanobacterial endosymbiont for morphological adaptation in marine diatoms.</title>
        <authorList>
            <person name="Wang Y."/>
            <person name="Gao H."/>
            <person name="Li R."/>
            <person name="Xu X."/>
        </authorList>
    </citation>
    <scope>NUCLEOTIDE SEQUENCE</scope>
    <source>
        <strain evidence="1">FACHB 800</strain>
    </source>
</reference>
<dbReference type="KEGG" id="rsin:B6N60_00353"/>
<dbReference type="Proteomes" id="UP000683511">
    <property type="component" value="Chromosome"/>
</dbReference>
<organism evidence="1 2">
    <name type="scientific">Richelia sinica FACHB-800</name>
    <dbReference type="NCBI Taxonomy" id="1357546"/>
    <lineage>
        <taxon>Bacteria</taxon>
        <taxon>Bacillati</taxon>
        <taxon>Cyanobacteriota</taxon>
        <taxon>Cyanophyceae</taxon>
        <taxon>Nostocales</taxon>
        <taxon>Nostocaceae</taxon>
        <taxon>Richelia</taxon>
    </lineage>
</organism>
<evidence type="ECO:0000313" key="1">
    <source>
        <dbReference type="EMBL" id="QXE21676.1"/>
    </source>
</evidence>
<dbReference type="AlphaFoldDB" id="A0A975Y315"/>
<proteinExistence type="predicted"/>
<sequence>MIELTVNQIYIVPEMLNVKKNQIKIAQNMVILGE</sequence>
<evidence type="ECO:0000313" key="2">
    <source>
        <dbReference type="Proteomes" id="UP000683511"/>
    </source>
</evidence>
<accession>A0A975Y315</accession>